<keyword evidence="5" id="KW-0949">S-adenosyl-L-methionine</keyword>
<keyword evidence="3" id="KW-0489">Methyltransferase</keyword>
<dbReference type="CDD" id="cd11644">
    <property type="entry name" value="Precorrin-6Y-MT"/>
    <property type="match status" value="1"/>
</dbReference>
<evidence type="ECO:0000256" key="2">
    <source>
        <dbReference type="ARBA" id="ARBA00022573"/>
    </source>
</evidence>
<dbReference type="InterPro" id="IPR012818">
    <property type="entry name" value="CbiE"/>
</dbReference>
<dbReference type="SUPFAM" id="SSF53790">
    <property type="entry name" value="Tetrapyrrole methylase"/>
    <property type="match status" value="1"/>
</dbReference>
<name>A0ABN5WXU7_9GAMM</name>
<evidence type="ECO:0000313" key="8">
    <source>
        <dbReference type="EMBL" id="BBI51627.1"/>
    </source>
</evidence>
<dbReference type="PANTHER" id="PTHR43182">
    <property type="entry name" value="COBALT-PRECORRIN-6B C(15)-METHYLTRANSFERASE (DECARBOXYLATING)"/>
    <property type="match status" value="1"/>
</dbReference>
<evidence type="ECO:0000259" key="6">
    <source>
        <dbReference type="Pfam" id="PF00590"/>
    </source>
</evidence>
<evidence type="ECO:0000256" key="3">
    <source>
        <dbReference type="ARBA" id="ARBA00022603"/>
    </source>
</evidence>
<feature type="domain" description="CobE/GbiG C-terminal" evidence="7">
    <location>
        <begin position="383"/>
        <end position="474"/>
    </location>
</feature>
<keyword evidence="2" id="KW-0169">Cobalamin biosynthesis</keyword>
<dbReference type="InterPro" id="IPR000878">
    <property type="entry name" value="4pyrrol_Mease"/>
</dbReference>
<evidence type="ECO:0000256" key="5">
    <source>
        <dbReference type="ARBA" id="ARBA00022691"/>
    </source>
</evidence>
<organism evidence="8 9">
    <name type="scientific">Vreelandella olivaria</name>
    <dbReference type="NCBI Taxonomy" id="390919"/>
    <lineage>
        <taxon>Bacteria</taxon>
        <taxon>Pseudomonadati</taxon>
        <taxon>Pseudomonadota</taxon>
        <taxon>Gammaproteobacteria</taxon>
        <taxon>Oceanospirillales</taxon>
        <taxon>Halomonadaceae</taxon>
        <taxon>Vreelandella</taxon>
    </lineage>
</organism>
<dbReference type="SUPFAM" id="SSF159664">
    <property type="entry name" value="CobE/GbiG C-terminal domain-like"/>
    <property type="match status" value="1"/>
</dbReference>
<evidence type="ECO:0000256" key="1">
    <source>
        <dbReference type="ARBA" id="ARBA00004953"/>
    </source>
</evidence>
<dbReference type="CDD" id="cd02440">
    <property type="entry name" value="AdoMet_MTases"/>
    <property type="match status" value="1"/>
</dbReference>
<evidence type="ECO:0000256" key="4">
    <source>
        <dbReference type="ARBA" id="ARBA00022679"/>
    </source>
</evidence>
<dbReference type="NCBIfam" id="TIGR02467">
    <property type="entry name" value="CbiE"/>
    <property type="match status" value="1"/>
</dbReference>
<comment type="pathway">
    <text evidence="1">Cofactor biosynthesis; adenosylcobalamin biosynthesis.</text>
</comment>
<dbReference type="Pfam" id="PF00590">
    <property type="entry name" value="TP_methylase"/>
    <property type="match status" value="1"/>
</dbReference>
<evidence type="ECO:0000259" key="7">
    <source>
        <dbReference type="Pfam" id="PF01890"/>
    </source>
</evidence>
<dbReference type="InterPro" id="IPR002750">
    <property type="entry name" value="CobE/GbiG_C"/>
</dbReference>
<dbReference type="InterPro" id="IPR050714">
    <property type="entry name" value="Cobalamin_biosynth_MTase"/>
</dbReference>
<keyword evidence="4" id="KW-0808">Transferase</keyword>
<keyword evidence="9" id="KW-1185">Reference proteome</keyword>
<dbReference type="Pfam" id="PF01890">
    <property type="entry name" value="CbiG_C"/>
    <property type="match status" value="1"/>
</dbReference>
<dbReference type="Gene3D" id="3.30.420.180">
    <property type="entry name" value="CobE/GbiG C-terminal domain"/>
    <property type="match status" value="1"/>
</dbReference>
<protein>
    <submittedName>
        <fullName evidence="8">Uncharacterized protein</fullName>
    </submittedName>
</protein>
<evidence type="ECO:0000313" key="9">
    <source>
        <dbReference type="Proteomes" id="UP000289555"/>
    </source>
</evidence>
<dbReference type="EMBL" id="AP019416">
    <property type="protein sequence ID" value="BBI51627.1"/>
    <property type="molecule type" value="Genomic_DNA"/>
</dbReference>
<dbReference type="SUPFAM" id="SSF53335">
    <property type="entry name" value="S-adenosyl-L-methionine-dependent methyltransferases"/>
    <property type="match status" value="1"/>
</dbReference>
<gene>
    <name evidence="8" type="ORF">HORIV_40480</name>
</gene>
<dbReference type="InterPro" id="IPR036518">
    <property type="entry name" value="CobE/GbiG_C_sf"/>
</dbReference>
<dbReference type="Gene3D" id="3.40.50.150">
    <property type="entry name" value="Vaccinia Virus protein VP39"/>
    <property type="match status" value="1"/>
</dbReference>
<sequence length="483" mass="51618">MRAATCACCHPLNADLNTEMHEWPVPFADGIPMLLNQRGRRVVMLVSGDPFWFGAGTSLSRHLAAEEWQALPSPSTFSLAASRLGWPLERCTCLGLHAKPLTRIRPYLHTGRRLLVLVRDGEAVAELAALMNSFGFGDSQLTLLESLGGANERIRTLRIDTALPDDIAHPVAVALDVAGPGPALPLTPGLPDHFLTTMARSPNRPCGRLPWRHWPHAGERLWDIGTGSGSIAIEWLLAHGDNQAIGFERHSERAARARANAANLGVDWLEIKEGSAVEILDEAPLPDAVFIGGGLSQALLDALWQRLPKGVRIVANAVTLESEALLAHWHQQNGGELLRLELANAAPSAPAGLESQLPDCAVAGRSMNDVYDDSAMKGQKLKVAGFGFRSETPLASLAQALDQLIEQYGAIHRLAAAHSMLPLVQQLGRVRSLEVITVADAELSSVATLTHSARSMQARGTGSVAEAVALLAAGPGQRCLAHG</sequence>
<reference evidence="9" key="1">
    <citation type="journal article" date="2019" name="Microbiol. Resour. Announc.">
        <title>Complete Genome Sequence of Halomonas olivaria, a Moderately Halophilic Bacterium Isolated from Olive Processing Effluents, Obtained by Nanopore Sequencing.</title>
        <authorList>
            <person name="Nagata S."/>
            <person name="Ii K.M."/>
            <person name="Tsukimi T."/>
            <person name="Miura M.C."/>
            <person name="Galipon J."/>
            <person name="Arakawa K."/>
        </authorList>
    </citation>
    <scope>NUCLEOTIDE SEQUENCE [LARGE SCALE GENOMIC DNA]</scope>
    <source>
        <strain evidence="9">TYRC17</strain>
    </source>
</reference>
<proteinExistence type="predicted"/>
<feature type="domain" description="Tetrapyrrole methylase" evidence="6">
    <location>
        <begin position="36"/>
        <end position="160"/>
    </location>
</feature>
<dbReference type="InterPro" id="IPR035996">
    <property type="entry name" value="4pyrrol_Methylase_sf"/>
</dbReference>
<accession>A0ABN5WXU7</accession>
<dbReference type="PANTHER" id="PTHR43182:SF1">
    <property type="entry name" value="COBALT-PRECORRIN-7 C(5)-METHYLTRANSFERASE"/>
    <property type="match status" value="1"/>
</dbReference>
<dbReference type="InterPro" id="IPR029063">
    <property type="entry name" value="SAM-dependent_MTases_sf"/>
</dbReference>
<dbReference type="Proteomes" id="UP000289555">
    <property type="component" value="Chromosome"/>
</dbReference>